<evidence type="ECO:0000313" key="2">
    <source>
        <dbReference type="Proteomes" id="UP000011529"/>
    </source>
</evidence>
<proteinExistence type="predicted"/>
<sequence>MFEDDPISDLIIANVGGERRLVFESDADLMGDADMLVAFSFGPYPD</sequence>
<name>M2AAE4_9BACT</name>
<dbReference type="EMBL" id="ANMO01000260">
    <property type="protein sequence ID" value="EMB13440.1"/>
    <property type="molecule type" value="Genomic_DNA"/>
</dbReference>
<keyword evidence="2" id="KW-1185">Reference proteome</keyword>
<comment type="caution">
    <text evidence="1">The sequence shown here is derived from an EMBL/GenBank/DDBJ whole genome shotgun (WGS) entry which is preliminary data.</text>
</comment>
<protein>
    <submittedName>
        <fullName evidence="1">Uncharacterized protein</fullName>
    </submittedName>
</protein>
<dbReference type="Proteomes" id="UP000011529">
    <property type="component" value="Unassembled WGS sequence"/>
</dbReference>
<reference evidence="1" key="2">
    <citation type="journal article" date="2013" name="Mar. Genomics">
        <title>Expression of sulfatases in Rhodopirellula baltica and the diversity of sulfatases in the genus Rhodopirellula.</title>
        <authorList>
            <person name="Wegner C.E."/>
            <person name="Richter-Heitmann T."/>
            <person name="Klindworth A."/>
            <person name="Klockow C."/>
            <person name="Richter M."/>
            <person name="Achstetter T."/>
            <person name="Glockner F.O."/>
            <person name="Harder J."/>
        </authorList>
    </citation>
    <scope>NUCLEOTIDE SEQUENCE [LARGE SCALE GENOMIC DNA]</scope>
    <source>
        <strain evidence="1">6C</strain>
    </source>
</reference>
<accession>M2AAE4</accession>
<dbReference type="PATRIC" id="fig|1263867.3.peg.6245"/>
<reference evidence="1" key="1">
    <citation type="submission" date="2012-11" db="EMBL/GenBank/DDBJ databases">
        <title>Permanent draft genomes of Rhodopirellula europaea strain SH398 and 6C.</title>
        <authorList>
            <person name="Richter M."/>
            <person name="Richter-Heitmann T."/>
            <person name="Frank C."/>
            <person name="Harder J."/>
            <person name="Glockner F.O."/>
        </authorList>
    </citation>
    <scope>NUCLEOTIDE SEQUENCE</scope>
    <source>
        <strain evidence="1">6C</strain>
    </source>
</reference>
<evidence type="ECO:0000313" key="1">
    <source>
        <dbReference type="EMBL" id="EMB13440.1"/>
    </source>
</evidence>
<gene>
    <name evidence="1" type="ORF">RE6C_05827</name>
</gene>
<dbReference type="AlphaFoldDB" id="M2AAE4"/>
<organism evidence="1 2">
    <name type="scientific">Rhodopirellula europaea 6C</name>
    <dbReference type="NCBI Taxonomy" id="1263867"/>
    <lineage>
        <taxon>Bacteria</taxon>
        <taxon>Pseudomonadati</taxon>
        <taxon>Planctomycetota</taxon>
        <taxon>Planctomycetia</taxon>
        <taxon>Pirellulales</taxon>
        <taxon>Pirellulaceae</taxon>
        <taxon>Rhodopirellula</taxon>
    </lineage>
</organism>